<accession>A0A543F7B1</accession>
<keyword evidence="2" id="KW-0812">Transmembrane</keyword>
<dbReference type="InterPro" id="IPR003399">
    <property type="entry name" value="Mce/MlaD"/>
</dbReference>
<feature type="domain" description="Mce/MlaD" evidence="3">
    <location>
        <begin position="43"/>
        <end position="117"/>
    </location>
</feature>
<organism evidence="4 5">
    <name type="scientific">Nocardia bhagyanarayanae</name>
    <dbReference type="NCBI Taxonomy" id="1215925"/>
    <lineage>
        <taxon>Bacteria</taxon>
        <taxon>Bacillati</taxon>
        <taxon>Actinomycetota</taxon>
        <taxon>Actinomycetes</taxon>
        <taxon>Mycobacteriales</taxon>
        <taxon>Nocardiaceae</taxon>
        <taxon>Nocardia</taxon>
    </lineage>
</organism>
<feature type="coiled-coil region" evidence="1">
    <location>
        <begin position="231"/>
        <end position="287"/>
    </location>
</feature>
<dbReference type="OrthoDB" id="3456055at2"/>
<feature type="transmembrane region" description="Helical" evidence="2">
    <location>
        <begin position="14"/>
        <end position="35"/>
    </location>
</feature>
<dbReference type="Pfam" id="PF02470">
    <property type="entry name" value="MlaD"/>
    <property type="match status" value="1"/>
</dbReference>
<gene>
    <name evidence="4" type="ORF">FB390_1249</name>
</gene>
<dbReference type="NCBIfam" id="TIGR00996">
    <property type="entry name" value="Mtu_fam_mce"/>
    <property type="match status" value="1"/>
</dbReference>
<dbReference type="GO" id="GO:0005576">
    <property type="term" value="C:extracellular region"/>
    <property type="evidence" value="ECO:0007669"/>
    <property type="project" value="TreeGrafter"/>
</dbReference>
<dbReference type="EMBL" id="VFPG01000001">
    <property type="protein sequence ID" value="TQM29640.1"/>
    <property type="molecule type" value="Genomic_DNA"/>
</dbReference>
<keyword evidence="2" id="KW-1133">Transmembrane helix</keyword>
<dbReference type="PANTHER" id="PTHR33371">
    <property type="entry name" value="INTERMEMBRANE PHOSPHOLIPID TRANSPORT SYSTEM BINDING PROTEIN MLAD-RELATED"/>
    <property type="match status" value="1"/>
</dbReference>
<keyword evidence="5" id="KW-1185">Reference proteome</keyword>
<comment type="caution">
    <text evidence="4">The sequence shown here is derived from an EMBL/GenBank/DDBJ whole genome shotgun (WGS) entry which is preliminary data.</text>
</comment>
<protein>
    <submittedName>
        <fullName evidence="4">Virulence factor Mce-like protein</fullName>
    </submittedName>
</protein>
<reference evidence="4 5" key="1">
    <citation type="submission" date="2019-06" db="EMBL/GenBank/DDBJ databases">
        <title>Sequencing the genomes of 1000 actinobacteria strains.</title>
        <authorList>
            <person name="Klenk H.-P."/>
        </authorList>
    </citation>
    <scope>NUCLEOTIDE SEQUENCE [LARGE SCALE GENOMIC DNA]</scope>
    <source>
        <strain evidence="4 5">DSM 103495</strain>
    </source>
</reference>
<evidence type="ECO:0000313" key="4">
    <source>
        <dbReference type="EMBL" id="TQM29640.1"/>
    </source>
</evidence>
<keyword evidence="1" id="KW-0175">Coiled coil</keyword>
<dbReference type="Proteomes" id="UP000316331">
    <property type="component" value="Unassembled WGS sequence"/>
</dbReference>
<dbReference type="InterPro" id="IPR052336">
    <property type="entry name" value="MlaD_Phospholipid_Transporter"/>
</dbReference>
<dbReference type="PANTHER" id="PTHR33371:SF18">
    <property type="entry name" value="MCE-FAMILY PROTEIN MCE3C"/>
    <property type="match status" value="1"/>
</dbReference>
<evidence type="ECO:0000259" key="3">
    <source>
        <dbReference type="Pfam" id="PF02470"/>
    </source>
</evidence>
<evidence type="ECO:0000256" key="1">
    <source>
        <dbReference type="SAM" id="Coils"/>
    </source>
</evidence>
<name>A0A543F7B1_9NOCA</name>
<keyword evidence="2" id="KW-0472">Membrane</keyword>
<dbReference type="InterPro" id="IPR005693">
    <property type="entry name" value="Mce"/>
</dbReference>
<sequence>MIAKMRNRFDSNRYFWLGIIGAVLIVVLLMASGIIRMLGVGDQTVKAEFVQAAGIKVGDKVNAAGVPVGTVTGAELEGSHVLLTMNVDNNVKLGPDARASIKMATLLGARYVDLVPGDGSGLKDGRIPVSNTAVPYNLADVVQIGTPKFEALDTAKLAESLNVINQSMGDSPELTAQALDAVGALAKVIDTRRDEVDKLLQDLDRVTTILGENRNSVLLVITQGEAIANRVMERQDLLRQLLDNIAALTRQLQEIGAQNEGQLGPTIQQLNTMAEGLQKNKDNLDRILSLLPPTVRYLANSWGGSGPYGDVGLPWLFPDNWLCFAQAIEGCQ</sequence>
<proteinExistence type="predicted"/>
<evidence type="ECO:0000256" key="2">
    <source>
        <dbReference type="SAM" id="Phobius"/>
    </source>
</evidence>
<evidence type="ECO:0000313" key="5">
    <source>
        <dbReference type="Proteomes" id="UP000316331"/>
    </source>
</evidence>
<dbReference type="AlphaFoldDB" id="A0A543F7B1"/>